<accession>A0ABV8DAM9</accession>
<dbReference type="NCBIfam" id="NF001055">
    <property type="entry name" value="PRK00117.2-5"/>
    <property type="match status" value="1"/>
</dbReference>
<evidence type="ECO:0000313" key="9">
    <source>
        <dbReference type="EMBL" id="MFC3935169.1"/>
    </source>
</evidence>
<keyword evidence="10" id="KW-1185">Reference proteome</keyword>
<feature type="domain" description="RecX third three-helical" evidence="7">
    <location>
        <begin position="100"/>
        <end position="143"/>
    </location>
</feature>
<feature type="domain" description="RecX second three-helical" evidence="6">
    <location>
        <begin position="54"/>
        <end position="92"/>
    </location>
</feature>
<comment type="caution">
    <text evidence="9">The sequence shown here is derived from an EMBL/GenBank/DDBJ whole genome shotgun (WGS) entry which is preliminary data.</text>
</comment>
<feature type="domain" description="RecX first three-helical" evidence="8">
    <location>
        <begin position="10"/>
        <end position="33"/>
    </location>
</feature>
<dbReference type="InterPro" id="IPR003783">
    <property type="entry name" value="Regulatory_RecX"/>
</dbReference>
<dbReference type="PANTHER" id="PTHR33602">
    <property type="entry name" value="REGULATORY PROTEIN RECX FAMILY PROTEIN"/>
    <property type="match status" value="1"/>
</dbReference>
<dbReference type="InterPro" id="IPR053926">
    <property type="entry name" value="RecX_HTH_1st"/>
</dbReference>
<evidence type="ECO:0000259" key="8">
    <source>
        <dbReference type="Pfam" id="PF21982"/>
    </source>
</evidence>
<dbReference type="Gene3D" id="1.10.10.10">
    <property type="entry name" value="Winged helix-like DNA-binding domain superfamily/Winged helix DNA-binding domain"/>
    <property type="match status" value="2"/>
</dbReference>
<evidence type="ECO:0000256" key="2">
    <source>
        <dbReference type="ARBA" id="ARBA00009695"/>
    </source>
</evidence>
<evidence type="ECO:0000256" key="3">
    <source>
        <dbReference type="ARBA" id="ARBA00018111"/>
    </source>
</evidence>
<evidence type="ECO:0000259" key="7">
    <source>
        <dbReference type="Pfam" id="PF21981"/>
    </source>
</evidence>
<dbReference type="RefSeq" id="WP_055394582.1">
    <property type="nucleotide sequence ID" value="NZ_JAMXAX010000059.1"/>
</dbReference>
<sequence length="160" mass="17819">MGFTTLSLKGRALRLLSQREHSRSELATKLAPHAESPEELAALLDLLVEQDWLSDQRAAQSLVHRRGPRLGAARLVRELRTRGVADELAREATAPLLATEVQRAREVWQRKFGQVPLDMKERSRQVRFLMARGFTMHAIQKAIGGDTDGDTNDEDPGGAT</sequence>
<dbReference type="Pfam" id="PF21982">
    <property type="entry name" value="RecX_HTH1"/>
    <property type="match status" value="1"/>
</dbReference>
<reference evidence="10" key="1">
    <citation type="journal article" date="2019" name="Int. J. Syst. Evol. Microbiol.">
        <title>The Global Catalogue of Microorganisms (GCM) 10K type strain sequencing project: providing services to taxonomists for standard genome sequencing and annotation.</title>
        <authorList>
            <consortium name="The Broad Institute Genomics Platform"/>
            <consortium name="The Broad Institute Genome Sequencing Center for Infectious Disease"/>
            <person name="Wu L."/>
            <person name="Ma J."/>
        </authorList>
    </citation>
    <scope>NUCLEOTIDE SEQUENCE [LARGE SCALE GENOMIC DNA]</scope>
    <source>
        <strain evidence="10">CCUG 2113</strain>
    </source>
</reference>
<evidence type="ECO:0000259" key="6">
    <source>
        <dbReference type="Pfam" id="PF02631"/>
    </source>
</evidence>
<dbReference type="EMBL" id="JBHSAJ010000029">
    <property type="protein sequence ID" value="MFC3935169.1"/>
    <property type="molecule type" value="Genomic_DNA"/>
</dbReference>
<dbReference type="PANTHER" id="PTHR33602:SF1">
    <property type="entry name" value="REGULATORY PROTEIN RECX FAMILY PROTEIN"/>
    <property type="match status" value="1"/>
</dbReference>
<dbReference type="InterPro" id="IPR036388">
    <property type="entry name" value="WH-like_DNA-bd_sf"/>
</dbReference>
<evidence type="ECO:0000256" key="5">
    <source>
        <dbReference type="HAMAP-Rule" id="MF_01114"/>
    </source>
</evidence>
<protein>
    <recommendedName>
        <fullName evidence="3 5">Regulatory protein RecX</fullName>
    </recommendedName>
</protein>
<name>A0ABV8DAM9_9BURK</name>
<dbReference type="Proteomes" id="UP001595693">
    <property type="component" value="Unassembled WGS sequence"/>
</dbReference>
<evidence type="ECO:0000313" key="10">
    <source>
        <dbReference type="Proteomes" id="UP001595693"/>
    </source>
</evidence>
<dbReference type="InterPro" id="IPR053925">
    <property type="entry name" value="RecX_HTH_3rd"/>
</dbReference>
<keyword evidence="4 5" id="KW-0963">Cytoplasm</keyword>
<dbReference type="Pfam" id="PF02631">
    <property type="entry name" value="RecX_HTH2"/>
    <property type="match status" value="1"/>
</dbReference>
<dbReference type="HAMAP" id="MF_01114">
    <property type="entry name" value="RecX"/>
    <property type="match status" value="1"/>
</dbReference>
<dbReference type="InterPro" id="IPR053924">
    <property type="entry name" value="RecX_HTH_2nd"/>
</dbReference>
<organism evidence="9 10">
    <name type="scientific">Acidovorax facilis</name>
    <dbReference type="NCBI Taxonomy" id="12917"/>
    <lineage>
        <taxon>Bacteria</taxon>
        <taxon>Pseudomonadati</taxon>
        <taxon>Pseudomonadota</taxon>
        <taxon>Betaproteobacteria</taxon>
        <taxon>Burkholderiales</taxon>
        <taxon>Comamonadaceae</taxon>
        <taxon>Acidovorax</taxon>
    </lineage>
</organism>
<evidence type="ECO:0000256" key="4">
    <source>
        <dbReference type="ARBA" id="ARBA00022490"/>
    </source>
</evidence>
<evidence type="ECO:0000256" key="1">
    <source>
        <dbReference type="ARBA" id="ARBA00004496"/>
    </source>
</evidence>
<comment type="subcellular location">
    <subcellularLocation>
        <location evidence="1 5">Cytoplasm</location>
    </subcellularLocation>
</comment>
<gene>
    <name evidence="5 9" type="primary">recX</name>
    <name evidence="9" type="ORF">ACFOW3_11100</name>
</gene>
<dbReference type="Pfam" id="PF21981">
    <property type="entry name" value="RecX_HTH3"/>
    <property type="match status" value="1"/>
</dbReference>
<comment type="function">
    <text evidence="5">Modulates RecA activity.</text>
</comment>
<comment type="similarity">
    <text evidence="2 5">Belongs to the RecX family.</text>
</comment>
<proteinExistence type="inferred from homology"/>